<dbReference type="PROSITE" id="PS51084">
    <property type="entry name" value="HIT_2"/>
    <property type="match status" value="1"/>
</dbReference>
<dbReference type="Proteomes" id="UP000001203">
    <property type="component" value="Chromosome circular"/>
</dbReference>
<dbReference type="PROSITE" id="PS00892">
    <property type="entry name" value="HIT_1"/>
    <property type="match status" value="1"/>
</dbReference>
<evidence type="ECO:0000313" key="5">
    <source>
        <dbReference type="EMBL" id="ACB49716.1"/>
    </source>
</evidence>
<feature type="active site" description="Tele-AMP-histidine intermediate" evidence="1">
    <location>
        <position position="103"/>
    </location>
</feature>
<dbReference type="CDD" id="cd01276">
    <property type="entry name" value="PKCI_related"/>
    <property type="match status" value="1"/>
</dbReference>
<feature type="short sequence motif" description="Histidine triad motif" evidence="2 3">
    <location>
        <begin position="101"/>
        <end position="105"/>
    </location>
</feature>
<dbReference type="STRING" id="43989.cce_0365"/>
<evidence type="ECO:0000256" key="1">
    <source>
        <dbReference type="PIRSR" id="PIRSR601310-1"/>
    </source>
</evidence>
<name>B1X175_CROS5</name>
<dbReference type="InterPro" id="IPR011146">
    <property type="entry name" value="HIT-like"/>
</dbReference>
<evidence type="ECO:0000313" key="6">
    <source>
        <dbReference type="Proteomes" id="UP000001203"/>
    </source>
</evidence>
<organism evidence="5 6">
    <name type="scientific">Crocosphaera subtropica (strain ATCC 51142 / BH68)</name>
    <name type="common">Cyanothece sp. (strain ATCC 51142)</name>
    <dbReference type="NCBI Taxonomy" id="43989"/>
    <lineage>
        <taxon>Bacteria</taxon>
        <taxon>Bacillati</taxon>
        <taxon>Cyanobacteriota</taxon>
        <taxon>Cyanophyceae</taxon>
        <taxon>Oscillatoriophycideae</taxon>
        <taxon>Chroococcales</taxon>
        <taxon>Aphanothecaceae</taxon>
        <taxon>Crocosphaera</taxon>
        <taxon>Crocosphaera subtropica</taxon>
    </lineage>
</organism>
<gene>
    <name evidence="5" type="ordered locus">cce_0365</name>
</gene>
<dbReference type="GO" id="GO:0003824">
    <property type="term" value="F:catalytic activity"/>
    <property type="evidence" value="ECO:0007669"/>
    <property type="project" value="InterPro"/>
</dbReference>
<keyword evidence="6" id="KW-1185">Reference proteome</keyword>
<feature type="domain" description="HIT" evidence="4">
    <location>
        <begin position="9"/>
        <end position="117"/>
    </location>
</feature>
<dbReference type="PANTHER" id="PTHR23089">
    <property type="entry name" value="HISTIDINE TRIAD HIT PROTEIN"/>
    <property type="match status" value="1"/>
</dbReference>
<dbReference type="AlphaFoldDB" id="B1X175"/>
<protein>
    <submittedName>
        <fullName evidence="5">Histidine triad family protein</fullName>
    </submittedName>
</protein>
<dbReference type="Gene3D" id="3.30.428.10">
    <property type="entry name" value="HIT-like"/>
    <property type="match status" value="1"/>
</dbReference>
<reference evidence="5 6" key="1">
    <citation type="journal article" date="2008" name="Proc. Natl. Acad. Sci. U.S.A.">
        <title>The genome of Cyanothece 51142, a unicellular diazotrophic cyanobacterium important in the marine nitrogen cycle.</title>
        <authorList>
            <person name="Welsh E.A."/>
            <person name="Liberton M."/>
            <person name="Stoeckel J."/>
            <person name="Loh T."/>
            <person name="Elvitigala T."/>
            <person name="Wang C."/>
            <person name="Wollam A."/>
            <person name="Fulton R.S."/>
            <person name="Clifton S.W."/>
            <person name="Jacobs J.M."/>
            <person name="Aurora R."/>
            <person name="Ghosh B.K."/>
            <person name="Sherman L.A."/>
            <person name="Smith R.D."/>
            <person name="Wilson R.K."/>
            <person name="Pakrasi H.B."/>
        </authorList>
    </citation>
    <scope>NUCLEOTIDE SEQUENCE [LARGE SCALE GENOMIC DNA]</scope>
    <source>
        <strain evidence="6">ATCC 51142 / BH68</strain>
    </source>
</reference>
<proteinExistence type="predicted"/>
<evidence type="ECO:0000256" key="3">
    <source>
        <dbReference type="PROSITE-ProRule" id="PRU00464"/>
    </source>
</evidence>
<dbReference type="EMBL" id="CP000806">
    <property type="protein sequence ID" value="ACB49716.1"/>
    <property type="molecule type" value="Genomic_DNA"/>
</dbReference>
<evidence type="ECO:0000259" key="4">
    <source>
        <dbReference type="PROSITE" id="PS51084"/>
    </source>
</evidence>
<dbReference type="KEGG" id="cyt:cce_0365"/>
<sequence>MSSTMTDTIFSKIIQREIPANIVYEDDLCLAFTDINPQAPTHILVIPKKPIPKLEEAQEDDHRLLGHLLMKVKQVAQEAGLTKGYRVVINNGEDGGQTVNHLHLHILGGRSLTWPPG</sequence>
<dbReference type="Pfam" id="PF01230">
    <property type="entry name" value="HIT"/>
    <property type="match status" value="1"/>
</dbReference>
<dbReference type="HOGENOM" id="CLU_056776_8_1_3"/>
<dbReference type="PRINTS" id="PR00332">
    <property type="entry name" value="HISTRIAD"/>
</dbReference>
<dbReference type="eggNOG" id="COG0537">
    <property type="taxonomic scope" value="Bacteria"/>
</dbReference>
<accession>B1X175</accession>
<dbReference type="InterPro" id="IPR019808">
    <property type="entry name" value="Histidine_triad_CS"/>
</dbReference>
<dbReference type="InterPro" id="IPR001310">
    <property type="entry name" value="Histidine_triad_HIT"/>
</dbReference>
<dbReference type="InterPro" id="IPR036265">
    <property type="entry name" value="HIT-like_sf"/>
</dbReference>
<dbReference type="SUPFAM" id="SSF54197">
    <property type="entry name" value="HIT-like"/>
    <property type="match status" value="1"/>
</dbReference>
<evidence type="ECO:0000256" key="2">
    <source>
        <dbReference type="PIRSR" id="PIRSR601310-3"/>
    </source>
</evidence>
<dbReference type="FunFam" id="3.30.428.10:FF:000005">
    <property type="entry name" value="Histidine triad nucleotide-binding protein 1"/>
    <property type="match status" value="1"/>
</dbReference>